<dbReference type="AlphaFoldDB" id="A0A2I1H1B6"/>
<evidence type="ECO:0000313" key="1">
    <source>
        <dbReference type="EMBL" id="PKY52659.1"/>
    </source>
</evidence>
<dbReference type="EMBL" id="LLXI01001247">
    <property type="protein sequence ID" value="PKY52659.1"/>
    <property type="molecule type" value="Genomic_DNA"/>
</dbReference>
<organism evidence="1 2">
    <name type="scientific">Rhizophagus irregularis</name>
    <dbReference type="NCBI Taxonomy" id="588596"/>
    <lineage>
        <taxon>Eukaryota</taxon>
        <taxon>Fungi</taxon>
        <taxon>Fungi incertae sedis</taxon>
        <taxon>Mucoromycota</taxon>
        <taxon>Glomeromycotina</taxon>
        <taxon>Glomeromycetes</taxon>
        <taxon>Glomerales</taxon>
        <taxon>Glomeraceae</taxon>
        <taxon>Rhizophagus</taxon>
    </lineage>
</organism>
<evidence type="ECO:0000313" key="2">
    <source>
        <dbReference type="Proteomes" id="UP000234323"/>
    </source>
</evidence>
<dbReference type="VEuPathDB" id="FungiDB:RhiirFUN_026076"/>
<dbReference type="VEuPathDB" id="FungiDB:RhiirA1_475478"/>
<reference evidence="1 2" key="1">
    <citation type="submission" date="2015-10" db="EMBL/GenBank/DDBJ databases">
        <title>Genome analyses suggest a sexual origin of heterokaryosis in a supposedly ancient asexual fungus.</title>
        <authorList>
            <person name="Ropars J."/>
            <person name="Sedzielewska K."/>
            <person name="Noel J."/>
            <person name="Charron P."/>
            <person name="Farinelli L."/>
            <person name="Marton T."/>
            <person name="Kruger M."/>
            <person name="Pelin A."/>
            <person name="Brachmann A."/>
            <person name="Corradi N."/>
        </authorList>
    </citation>
    <scope>NUCLEOTIDE SEQUENCE [LARGE SCALE GENOMIC DNA]</scope>
    <source>
        <strain evidence="1 2">A4</strain>
    </source>
</reference>
<keyword evidence="2" id="KW-1185">Reference proteome</keyword>
<proteinExistence type="predicted"/>
<accession>A0A2I1H1B6</accession>
<name>A0A2I1H1B6_9GLOM</name>
<gene>
    <name evidence="1" type="ORF">RhiirA4_470434</name>
</gene>
<protein>
    <submittedName>
        <fullName evidence="1">Uncharacterized protein</fullName>
    </submittedName>
</protein>
<dbReference type="Proteomes" id="UP000234323">
    <property type="component" value="Unassembled WGS sequence"/>
</dbReference>
<comment type="caution">
    <text evidence="1">The sequence shown here is derived from an EMBL/GenBank/DDBJ whole genome shotgun (WGS) entry which is preliminary data.</text>
</comment>
<sequence length="306" mass="35741">MKWSHFLAMNNLSRKFNGKDIVLRKDLPTSTRKESNKEIIMWKKGKDYIYSVKSKKSRSKNYDEVGKHLILHEDLKTENTKYNSPFLMDCKGEEKLKNNEIENVMKPYMMTENIEIQNETAIEANIGEDNELKETLRNFVDEWLYIVDKEVIVNIRAVIQKGDELCLDGFLGIELIPKSSDIYKFNFDGILRFVKDERNVYIIALIIAIIILPCNIKTEIRTDLEIIDCLYKYSKIGSFRRELDDKLYICLNFINTVLVLKNIHMLVKDDKMGAQKAIQGVKVPAIKKELISCKQTIKEIEIKMNN</sequence>